<feature type="binding site" evidence="11">
    <location>
        <position position="97"/>
    </location>
    <ligand>
        <name>FMN</name>
        <dbReference type="ChEBI" id="CHEBI:58210"/>
    </ligand>
</feature>
<dbReference type="PANTHER" id="PTHR43665:SF1">
    <property type="entry name" value="ISOPENTENYL-DIPHOSPHATE DELTA-ISOMERASE"/>
    <property type="match status" value="1"/>
</dbReference>
<accession>A0A2T2WH19</accession>
<feature type="binding site" evidence="11">
    <location>
        <position position="156"/>
    </location>
    <ligand>
        <name>substrate</name>
    </ligand>
</feature>
<keyword evidence="6 11" id="KW-0460">Magnesium</keyword>
<evidence type="ECO:0000256" key="9">
    <source>
        <dbReference type="ARBA" id="ARBA00023235"/>
    </source>
</evidence>
<keyword evidence="4 11" id="KW-0288">FMN</keyword>
<comment type="similarity">
    <text evidence="11">Belongs to the IPP isomerase type 2 family.</text>
</comment>
<feature type="binding site" evidence="11">
    <location>
        <position position="126"/>
    </location>
    <ligand>
        <name>FMN</name>
        <dbReference type="ChEBI" id="CHEBI:58210"/>
    </ligand>
</feature>
<reference evidence="13 14" key="1">
    <citation type="journal article" date="2014" name="BMC Genomics">
        <title>Comparison of environmental and isolate Sulfobacillus genomes reveals diverse carbon, sulfur, nitrogen, and hydrogen metabolisms.</title>
        <authorList>
            <person name="Justice N.B."/>
            <person name="Norman A."/>
            <person name="Brown C.T."/>
            <person name="Singh A."/>
            <person name="Thomas B.C."/>
            <person name="Banfield J.F."/>
        </authorList>
    </citation>
    <scope>NUCLEOTIDE SEQUENCE [LARGE SCALE GENOMIC DNA]</scope>
    <source>
        <strain evidence="13">AMDSBA3</strain>
    </source>
</reference>
<dbReference type="AlphaFoldDB" id="A0A2T2WH19"/>
<feature type="binding site" evidence="11">
    <location>
        <begin position="286"/>
        <end position="287"/>
    </location>
    <ligand>
        <name>FMN</name>
        <dbReference type="ChEBI" id="CHEBI:58210"/>
    </ligand>
</feature>
<keyword evidence="7 11" id="KW-0521">NADP</keyword>
<evidence type="ECO:0000313" key="13">
    <source>
        <dbReference type="EMBL" id="PSR21525.1"/>
    </source>
</evidence>
<proteinExistence type="inferred from homology"/>
<evidence type="ECO:0000256" key="5">
    <source>
        <dbReference type="ARBA" id="ARBA00022723"/>
    </source>
</evidence>
<feature type="binding site" evidence="11">
    <location>
        <begin position="11"/>
        <end position="12"/>
    </location>
    <ligand>
        <name>substrate</name>
    </ligand>
</feature>
<dbReference type="CDD" id="cd02811">
    <property type="entry name" value="IDI-2_FMN"/>
    <property type="match status" value="1"/>
</dbReference>
<keyword evidence="8 11" id="KW-0414">Isoprene biosynthesis</keyword>
<evidence type="ECO:0000256" key="2">
    <source>
        <dbReference type="ARBA" id="ARBA00022490"/>
    </source>
</evidence>
<comment type="cofactor">
    <cofactor evidence="11">
        <name>Mg(2+)</name>
        <dbReference type="ChEBI" id="CHEBI:18420"/>
    </cofactor>
</comment>
<comment type="caution">
    <text evidence="11">Lacks conserved residue(s) required for the propagation of feature annotation.</text>
</comment>
<sequence length="363" mass="39263">MEERHNSREQRKEEHIQAVQALPDQGGTGFEDVVLLPESASEVNFDEVSIDTNFLGHSLRSPVMINAMTGGTPLALQINQRLASFARHNGLAMAVGSETAALDDPAAMKSYAIVRETNPDGLVIANVGMGTTVERAQQAIDLIDANLLQIHWNTAQELFMAEGDRNFRGMLARFAEVCEAVSVPVIAKEVGQGMSGRAARRFVAHGARGIDIGGMGGTNFIAVEAWRRGVTVDQQWLRWGVPTAASLTEVVAEVKPAVAVIASGGIRSGHDVAKALSIGAHAVGIAGPLMRLAVAENGQEAMTKWLEELHLTLKMIMVLSAVRTVPELRRRPVLVMGRTREWLQIRGYLPFIEALGRRQSPGD</sequence>
<dbReference type="PIRSF" id="PIRSF003314">
    <property type="entry name" value="IPP_isomerase"/>
    <property type="match status" value="1"/>
</dbReference>
<feature type="binding site" evidence="11">
    <location>
        <position position="188"/>
    </location>
    <ligand>
        <name>FMN</name>
        <dbReference type="ChEBI" id="CHEBI:58210"/>
    </ligand>
</feature>
<dbReference type="Proteomes" id="UP000241848">
    <property type="component" value="Unassembled WGS sequence"/>
</dbReference>
<evidence type="ECO:0000256" key="3">
    <source>
        <dbReference type="ARBA" id="ARBA00022630"/>
    </source>
</evidence>
<protein>
    <recommendedName>
        <fullName evidence="11">Isopentenyl-diphosphate delta-isomerase</fullName>
        <shortName evidence="11">IPP isomerase</shortName>
        <ecNumber evidence="11">5.3.3.2</ecNumber>
    </recommendedName>
    <alternativeName>
        <fullName evidence="11">Isopentenyl diphosphate:dimethylallyl diphosphate isomerase</fullName>
    </alternativeName>
    <alternativeName>
        <fullName evidence="11">Isopentenyl pyrophosphate isomerase</fullName>
    </alternativeName>
    <alternativeName>
        <fullName evidence="11">Type 2 isopentenyl diphosphate isomerase</fullName>
        <shortName evidence="11">IDI-2</shortName>
    </alternativeName>
</protein>
<comment type="catalytic activity">
    <reaction evidence="11">
        <text>isopentenyl diphosphate = dimethylallyl diphosphate</text>
        <dbReference type="Rhea" id="RHEA:23284"/>
        <dbReference type="ChEBI" id="CHEBI:57623"/>
        <dbReference type="ChEBI" id="CHEBI:128769"/>
        <dbReference type="EC" id="5.3.3.2"/>
    </reaction>
</comment>
<feature type="binding site" evidence="11">
    <location>
        <begin position="67"/>
        <end position="69"/>
    </location>
    <ligand>
        <name>FMN</name>
        <dbReference type="ChEBI" id="CHEBI:58210"/>
    </ligand>
</feature>
<evidence type="ECO:0000256" key="8">
    <source>
        <dbReference type="ARBA" id="ARBA00023229"/>
    </source>
</evidence>
<evidence type="ECO:0000256" key="6">
    <source>
        <dbReference type="ARBA" id="ARBA00022842"/>
    </source>
</evidence>
<comment type="subcellular location">
    <subcellularLocation>
        <location evidence="11">Cytoplasm</location>
    </subcellularLocation>
</comment>
<evidence type="ECO:0000256" key="1">
    <source>
        <dbReference type="ARBA" id="ARBA00001917"/>
    </source>
</evidence>
<dbReference type="GO" id="GO:0070402">
    <property type="term" value="F:NADPH binding"/>
    <property type="evidence" value="ECO:0007669"/>
    <property type="project" value="UniProtKB-UniRule"/>
</dbReference>
<dbReference type="GO" id="GO:0004452">
    <property type="term" value="F:isopentenyl-diphosphate delta-isomerase activity"/>
    <property type="evidence" value="ECO:0007669"/>
    <property type="project" value="UniProtKB-UniRule"/>
</dbReference>
<feature type="binding site" evidence="11">
    <location>
        <position position="157"/>
    </location>
    <ligand>
        <name>Mg(2+)</name>
        <dbReference type="ChEBI" id="CHEBI:18420"/>
    </ligand>
</feature>
<dbReference type="GO" id="GO:0005737">
    <property type="term" value="C:cytoplasm"/>
    <property type="evidence" value="ECO:0007669"/>
    <property type="project" value="UniProtKB-SubCell"/>
</dbReference>
<keyword evidence="2 11" id="KW-0963">Cytoplasm</keyword>
<dbReference type="PANTHER" id="PTHR43665">
    <property type="entry name" value="ISOPENTENYL-DIPHOSPHATE DELTA-ISOMERASE"/>
    <property type="match status" value="1"/>
</dbReference>
<dbReference type="GO" id="GO:0016491">
    <property type="term" value="F:oxidoreductase activity"/>
    <property type="evidence" value="ECO:0007669"/>
    <property type="project" value="InterPro"/>
</dbReference>
<comment type="cofactor">
    <cofactor evidence="11">
        <name>NADPH</name>
        <dbReference type="ChEBI" id="CHEBI:57783"/>
    </cofactor>
</comment>
<dbReference type="GO" id="GO:0010181">
    <property type="term" value="F:FMN binding"/>
    <property type="evidence" value="ECO:0007669"/>
    <property type="project" value="UniProtKB-UniRule"/>
</dbReference>
<comment type="subunit">
    <text evidence="10 11">Homooctamer. Dimer of tetramers.</text>
</comment>
<evidence type="ECO:0000256" key="4">
    <source>
        <dbReference type="ARBA" id="ARBA00022643"/>
    </source>
</evidence>
<dbReference type="SUPFAM" id="SSF51395">
    <property type="entry name" value="FMN-linked oxidoreductases"/>
    <property type="match status" value="1"/>
</dbReference>
<evidence type="ECO:0000256" key="10">
    <source>
        <dbReference type="ARBA" id="ARBA00025810"/>
    </source>
</evidence>
<dbReference type="Pfam" id="PF01070">
    <property type="entry name" value="FMN_dh"/>
    <property type="match status" value="1"/>
</dbReference>
<dbReference type="GO" id="GO:0008299">
    <property type="term" value="P:isoprenoid biosynthetic process"/>
    <property type="evidence" value="ECO:0007669"/>
    <property type="project" value="UniProtKB-UniRule"/>
</dbReference>
<evidence type="ECO:0000256" key="11">
    <source>
        <dbReference type="HAMAP-Rule" id="MF_00354"/>
    </source>
</evidence>
<evidence type="ECO:0000259" key="12">
    <source>
        <dbReference type="Pfam" id="PF01070"/>
    </source>
</evidence>
<dbReference type="InterPro" id="IPR011179">
    <property type="entry name" value="IPdP_isomerase"/>
</dbReference>
<keyword evidence="3 11" id="KW-0285">Flavoprotein</keyword>
<dbReference type="InterPro" id="IPR000262">
    <property type="entry name" value="FMN-dep_DH"/>
</dbReference>
<dbReference type="HAMAP" id="MF_00354">
    <property type="entry name" value="Idi_2"/>
    <property type="match status" value="1"/>
</dbReference>
<feature type="binding site" evidence="11">
    <location>
        <position position="218"/>
    </location>
    <ligand>
        <name>FMN</name>
        <dbReference type="ChEBI" id="CHEBI:58210"/>
    </ligand>
</feature>
<dbReference type="SMART" id="SM01240">
    <property type="entry name" value="IMPDH"/>
    <property type="match status" value="1"/>
</dbReference>
<dbReference type="EMBL" id="PXYV01000032">
    <property type="protein sequence ID" value="PSR21525.1"/>
    <property type="molecule type" value="Genomic_DNA"/>
</dbReference>
<keyword evidence="9 11" id="KW-0413">Isomerase</keyword>
<comment type="cofactor">
    <cofactor evidence="1 11">
        <name>FMN</name>
        <dbReference type="ChEBI" id="CHEBI:58210"/>
    </cofactor>
</comment>
<dbReference type="Gene3D" id="3.20.20.70">
    <property type="entry name" value="Aldolase class I"/>
    <property type="match status" value="1"/>
</dbReference>
<evidence type="ECO:0000256" key="7">
    <source>
        <dbReference type="ARBA" id="ARBA00022857"/>
    </source>
</evidence>
<keyword evidence="5 11" id="KW-0479">Metal-binding</keyword>
<gene>
    <name evidence="11" type="primary">fni</name>
    <name evidence="13" type="ORF">C7B45_10420</name>
</gene>
<feature type="binding site" evidence="11">
    <location>
        <begin position="265"/>
        <end position="267"/>
    </location>
    <ligand>
        <name>FMN</name>
        <dbReference type="ChEBI" id="CHEBI:58210"/>
    </ligand>
</feature>
<evidence type="ECO:0000313" key="14">
    <source>
        <dbReference type="Proteomes" id="UP000241848"/>
    </source>
</evidence>
<dbReference type="EC" id="5.3.3.2" evidence="11"/>
<comment type="function">
    <text evidence="11">Involved in the biosynthesis of isoprenoids. Catalyzes the 1,3-allylic rearrangement of the homoallylic substrate isopentenyl (IPP) to its allylic isomer, dimethylallyl diphosphate (DMAPP).</text>
</comment>
<feature type="domain" description="FMN-dependent dehydrogenase" evidence="12">
    <location>
        <begin position="173"/>
        <end position="331"/>
    </location>
</feature>
<organism evidence="13 14">
    <name type="scientific">Sulfobacillus acidophilus</name>
    <dbReference type="NCBI Taxonomy" id="53633"/>
    <lineage>
        <taxon>Bacteria</taxon>
        <taxon>Bacillati</taxon>
        <taxon>Bacillota</taxon>
        <taxon>Clostridia</taxon>
        <taxon>Eubacteriales</taxon>
        <taxon>Clostridiales Family XVII. Incertae Sedis</taxon>
        <taxon>Sulfobacillus</taxon>
    </lineage>
</organism>
<dbReference type="InterPro" id="IPR013785">
    <property type="entry name" value="Aldolase_TIM"/>
</dbReference>
<comment type="caution">
    <text evidence="13">The sequence shown here is derived from an EMBL/GenBank/DDBJ whole genome shotgun (WGS) entry which is preliminary data.</text>
</comment>
<dbReference type="GO" id="GO:0000287">
    <property type="term" value="F:magnesium ion binding"/>
    <property type="evidence" value="ECO:0007669"/>
    <property type="project" value="UniProtKB-UniRule"/>
</dbReference>
<dbReference type="NCBIfam" id="TIGR02151">
    <property type="entry name" value="IPP_isom_2"/>
    <property type="match status" value="1"/>
</dbReference>
<name>A0A2T2WH19_9FIRM</name>